<dbReference type="Proteomes" id="UP000547973">
    <property type="component" value="Unassembled WGS sequence"/>
</dbReference>
<dbReference type="GO" id="GO:0001000">
    <property type="term" value="F:bacterial-type RNA polymerase core enzyme binding"/>
    <property type="evidence" value="ECO:0007669"/>
    <property type="project" value="UniProtKB-UniRule"/>
</dbReference>
<feature type="binding site" evidence="1">
    <location>
        <position position="58"/>
    </location>
    <ligand>
        <name>Zn(2+)</name>
        <dbReference type="ChEBI" id="CHEBI:29105"/>
    </ligand>
</feature>
<comment type="subunit">
    <text evidence="1">Forms a complex with the RNAP catalytic core and with free principal sigma factors.</text>
</comment>
<protein>
    <recommendedName>
        <fullName evidence="1">RNA polymerase-binding protein RbpA</fullName>
    </recommendedName>
</protein>
<evidence type="ECO:0000313" key="3">
    <source>
        <dbReference type="Proteomes" id="UP000547973"/>
    </source>
</evidence>
<comment type="similarity">
    <text evidence="1">Belongs to the RNA polymerase-binding protein RbpA family.</text>
</comment>
<comment type="caution">
    <text evidence="2">The sequence shown here is derived from an EMBL/GenBank/DDBJ whole genome shotgun (WGS) entry which is preliminary data.</text>
</comment>
<dbReference type="GO" id="GO:0045893">
    <property type="term" value="P:positive regulation of DNA-templated transcription"/>
    <property type="evidence" value="ECO:0007669"/>
    <property type="project" value="UniProtKB-UniRule"/>
</dbReference>
<organism evidence="2 3">
    <name type="scientific">Demequina lutea</name>
    <dbReference type="NCBI Taxonomy" id="431489"/>
    <lineage>
        <taxon>Bacteria</taxon>
        <taxon>Bacillati</taxon>
        <taxon>Actinomycetota</taxon>
        <taxon>Actinomycetes</taxon>
        <taxon>Micrococcales</taxon>
        <taxon>Demequinaceae</taxon>
        <taxon>Demequina</taxon>
    </lineage>
</organism>
<keyword evidence="1" id="KW-0805">Transcription regulation</keyword>
<dbReference type="InterPro" id="IPR038638">
    <property type="entry name" value="RbpA_sf"/>
</dbReference>
<keyword evidence="1" id="KW-0479">Metal-binding</keyword>
<dbReference type="RefSeq" id="WP_179397804.1">
    <property type="nucleotide sequence ID" value="NZ_JACBZO010000001.1"/>
</dbReference>
<reference evidence="2 3" key="1">
    <citation type="submission" date="2020-07" db="EMBL/GenBank/DDBJ databases">
        <title>Sequencing the genomes of 1000 actinobacteria strains.</title>
        <authorList>
            <person name="Klenk H.-P."/>
        </authorList>
    </citation>
    <scope>NUCLEOTIDE SEQUENCE [LARGE SCALE GENOMIC DNA]</scope>
    <source>
        <strain evidence="2 3">DSM 19970</strain>
    </source>
</reference>
<sequence length="111" mass="12523">MADRALRGMRLGTQSKESAVGMELAERREAVYDCPNGHVLAFPFAIEADVPLSWECHCGAAALLRDAIQPEAREERHQRTHWDMLLERRSIAELEDLLQERLGVLRASRGA</sequence>
<dbReference type="Gene3D" id="2.20.28.270">
    <property type="entry name" value="RNA polymerase-binding protein A"/>
    <property type="match status" value="1"/>
</dbReference>
<proteinExistence type="inferred from homology"/>
<comment type="cofactor">
    <cofactor evidence="1">
        <name>Zn(2+)</name>
        <dbReference type="ChEBI" id="CHEBI:29105"/>
    </cofactor>
    <text evidence="1">Bind 1 Zn(2+) per subunit.</text>
</comment>
<dbReference type="HAMAP" id="MF_01483">
    <property type="entry name" value="RbpA"/>
    <property type="match status" value="1"/>
</dbReference>
<comment type="function">
    <text evidence="1">Binds to RNA polymerase (RNAP), stimulating transcription from principal, but not alternative sigma factor promoters.</text>
</comment>
<evidence type="ECO:0000256" key="1">
    <source>
        <dbReference type="HAMAP-Rule" id="MF_01483"/>
    </source>
</evidence>
<name>A0A7Z0CHE6_9MICO</name>
<keyword evidence="1" id="KW-0804">Transcription</keyword>
<dbReference type="Pfam" id="PF13397">
    <property type="entry name" value="RbpA"/>
    <property type="match status" value="1"/>
</dbReference>
<dbReference type="InterPro" id="IPR025182">
    <property type="entry name" value="RNApol-bd_RbpA"/>
</dbReference>
<keyword evidence="3" id="KW-1185">Reference proteome</keyword>
<evidence type="ECO:0000313" key="2">
    <source>
        <dbReference type="EMBL" id="NYI41401.1"/>
    </source>
</evidence>
<feature type="binding site" evidence="1">
    <location>
        <position position="34"/>
    </location>
    <ligand>
        <name>Zn(2+)</name>
        <dbReference type="ChEBI" id="CHEBI:29105"/>
    </ligand>
</feature>
<dbReference type="EMBL" id="JACBZO010000001">
    <property type="protein sequence ID" value="NYI41401.1"/>
    <property type="molecule type" value="Genomic_DNA"/>
</dbReference>
<dbReference type="GO" id="GO:0008270">
    <property type="term" value="F:zinc ion binding"/>
    <property type="evidence" value="ECO:0007669"/>
    <property type="project" value="UniProtKB-UniRule"/>
</dbReference>
<dbReference type="AlphaFoldDB" id="A0A7Z0CHE6"/>
<feature type="binding site" evidence="1">
    <location>
        <position position="56"/>
    </location>
    <ligand>
        <name>Zn(2+)</name>
        <dbReference type="ChEBI" id="CHEBI:29105"/>
    </ligand>
</feature>
<gene>
    <name evidence="1" type="primary">rbpA</name>
    <name evidence="2" type="ORF">BKA03_001520</name>
</gene>
<keyword evidence="1" id="KW-0862">Zinc</keyword>
<accession>A0A7Z0CHE6</accession>
<feature type="binding site" evidence="1">
    <location>
        <position position="38"/>
    </location>
    <ligand>
        <name>Zn(2+)</name>
        <dbReference type="ChEBI" id="CHEBI:29105"/>
    </ligand>
</feature>